<evidence type="ECO:0000313" key="1">
    <source>
        <dbReference type="EnsemblMetazoa" id="GPPI026356-PA"/>
    </source>
</evidence>
<reference evidence="2" key="1">
    <citation type="submission" date="2015-01" db="EMBL/GenBank/DDBJ databases">
        <authorList>
            <person name="Aksoy S."/>
            <person name="Warren W."/>
            <person name="Wilson R.K."/>
        </authorList>
    </citation>
    <scope>NUCLEOTIDE SEQUENCE [LARGE SCALE GENOMIC DNA]</scope>
    <source>
        <strain evidence="2">IAEA</strain>
    </source>
</reference>
<sequence length="134" mass="15431">MGTTKNLFNNNIEHNVDPTKLQMMELFKKRDYGSTPDLIAMMDAMPFTTAAIFIRQPFIGTGAQPRMTLHNSLSDIPIRFIKPNWYLRSFSKGFIGFPRLRSSSSLLGEIMAHVLNDFQNKPCKLKKSYRKIMI</sequence>
<organism evidence="1 2">
    <name type="scientific">Glossina palpalis gambiensis</name>
    <dbReference type="NCBI Taxonomy" id="67801"/>
    <lineage>
        <taxon>Eukaryota</taxon>
        <taxon>Metazoa</taxon>
        <taxon>Ecdysozoa</taxon>
        <taxon>Arthropoda</taxon>
        <taxon>Hexapoda</taxon>
        <taxon>Insecta</taxon>
        <taxon>Pterygota</taxon>
        <taxon>Neoptera</taxon>
        <taxon>Endopterygota</taxon>
        <taxon>Diptera</taxon>
        <taxon>Brachycera</taxon>
        <taxon>Muscomorpha</taxon>
        <taxon>Hippoboscoidea</taxon>
        <taxon>Glossinidae</taxon>
        <taxon>Glossina</taxon>
    </lineage>
</organism>
<name>A0A1B0BD82_9MUSC</name>
<reference evidence="1" key="2">
    <citation type="submission" date="2020-05" db="UniProtKB">
        <authorList>
            <consortium name="EnsemblMetazoa"/>
        </authorList>
    </citation>
    <scope>IDENTIFICATION</scope>
    <source>
        <strain evidence="1">IAEA</strain>
    </source>
</reference>
<protein>
    <submittedName>
        <fullName evidence="1">Uncharacterized protein</fullName>
    </submittedName>
</protein>
<dbReference type="Proteomes" id="UP000092460">
    <property type="component" value="Unassembled WGS sequence"/>
</dbReference>
<proteinExistence type="predicted"/>
<keyword evidence="2" id="KW-1185">Reference proteome</keyword>
<dbReference type="VEuPathDB" id="VectorBase:GPPI026356"/>
<dbReference type="EnsemblMetazoa" id="GPPI026356-RA">
    <property type="protein sequence ID" value="GPPI026356-PA"/>
    <property type="gene ID" value="GPPI026356"/>
</dbReference>
<dbReference type="EMBL" id="JXJN01012374">
    <property type="status" value="NOT_ANNOTATED_CDS"/>
    <property type="molecule type" value="Genomic_DNA"/>
</dbReference>
<accession>A0A1B0BD82</accession>
<dbReference type="EMBL" id="JXJN01012375">
    <property type="status" value="NOT_ANNOTATED_CDS"/>
    <property type="molecule type" value="Genomic_DNA"/>
</dbReference>
<evidence type="ECO:0000313" key="2">
    <source>
        <dbReference type="Proteomes" id="UP000092460"/>
    </source>
</evidence>
<dbReference type="AlphaFoldDB" id="A0A1B0BD82"/>